<dbReference type="SUPFAM" id="SSF48371">
    <property type="entry name" value="ARM repeat"/>
    <property type="match status" value="1"/>
</dbReference>
<accession>A0A7G9GP08</accession>
<dbReference type="Pfam" id="PF08713">
    <property type="entry name" value="DNA_alkylation"/>
    <property type="match status" value="1"/>
</dbReference>
<proteinExistence type="predicted"/>
<evidence type="ECO:0000313" key="2">
    <source>
        <dbReference type="Proteomes" id="UP000515856"/>
    </source>
</evidence>
<dbReference type="RefSeq" id="WP_117452915.1">
    <property type="nucleotide sequence ID" value="NZ_CP060636.1"/>
</dbReference>
<evidence type="ECO:0000313" key="1">
    <source>
        <dbReference type="EMBL" id="QNM12540.1"/>
    </source>
</evidence>
<dbReference type="KEGG" id="ehn:H9Q80_00860"/>
<gene>
    <name evidence="1" type="ORF">H9Q80_00860</name>
</gene>
<protein>
    <submittedName>
        <fullName evidence="1">DNA alkylation repair protein</fullName>
    </submittedName>
</protein>
<dbReference type="InterPro" id="IPR016024">
    <property type="entry name" value="ARM-type_fold"/>
</dbReference>
<dbReference type="InterPro" id="IPR014825">
    <property type="entry name" value="DNA_alkylation"/>
</dbReference>
<reference evidence="1 2" key="1">
    <citation type="submission" date="2020-08" db="EMBL/GenBank/DDBJ databases">
        <authorList>
            <person name="Liu C."/>
            <person name="Sun Q."/>
        </authorList>
    </citation>
    <scope>NUCLEOTIDE SEQUENCE [LARGE SCALE GENOMIC DNA]</scope>
    <source>
        <strain evidence="1 2">NSJ-61</strain>
    </source>
</reference>
<dbReference type="AlphaFoldDB" id="A0A7G9GP08"/>
<dbReference type="PANTHER" id="PTHR34070:SF1">
    <property type="entry name" value="DNA ALKYLATION REPAIR PROTEIN"/>
    <property type="match status" value="1"/>
</dbReference>
<dbReference type="Gene3D" id="1.25.40.290">
    <property type="entry name" value="ARM repeat domains"/>
    <property type="match status" value="1"/>
</dbReference>
<sequence length="220" mass="26636">MSEKYSQIISLFEQHRNEKQAEAMAAYMKNHFRFFGIGSKQRKALEKDIFKKEKQSKVIDWEFLNQCFDHPHREMQYVVSDYLMMMQKYLHYEDIERIEYYVRNKQWWDSIDAFDTIIGDIGLSDQRVNQIMLSWSLDENMWMRRLAIDHQLNRKNQTNKELLGEIIVHNLNSDEFFINKAIGWSLREYSKTNPTWVKAFIKEHQEDMSKLSIKEAGKYL</sequence>
<name>A0A7G9GP08_9FIRM</name>
<dbReference type="Proteomes" id="UP000515856">
    <property type="component" value="Chromosome"/>
</dbReference>
<dbReference type="CDD" id="cd07064">
    <property type="entry name" value="AlkD_like_1"/>
    <property type="match status" value="1"/>
</dbReference>
<dbReference type="PANTHER" id="PTHR34070">
    <property type="entry name" value="ARMADILLO-TYPE FOLD"/>
    <property type="match status" value="1"/>
</dbReference>
<dbReference type="EMBL" id="CP060636">
    <property type="protein sequence ID" value="QNM12540.1"/>
    <property type="molecule type" value="Genomic_DNA"/>
</dbReference>
<organism evidence="1 2">
    <name type="scientific">[Eubacterium] hominis</name>
    <dbReference type="NCBI Taxonomy" id="2764325"/>
    <lineage>
        <taxon>Bacteria</taxon>
        <taxon>Bacillati</taxon>
        <taxon>Bacillota</taxon>
        <taxon>Erysipelotrichia</taxon>
        <taxon>Erysipelotrichales</taxon>
        <taxon>Erysipelotrichaceae</taxon>
        <taxon>Amedibacillus</taxon>
    </lineage>
</organism>
<dbReference type="Gene3D" id="1.20.1660.10">
    <property type="entry name" value="Hypothetical protein (EF3068)"/>
    <property type="match status" value="1"/>
</dbReference>
<keyword evidence="2" id="KW-1185">Reference proteome</keyword>